<dbReference type="InterPro" id="IPR025857">
    <property type="entry name" value="MacB_PCD"/>
</dbReference>
<keyword evidence="5 6" id="KW-0472">Membrane</keyword>
<proteinExistence type="predicted"/>
<feature type="transmembrane region" description="Helical" evidence="6">
    <location>
        <begin position="362"/>
        <end position="395"/>
    </location>
</feature>
<evidence type="ECO:0000256" key="3">
    <source>
        <dbReference type="ARBA" id="ARBA00022692"/>
    </source>
</evidence>
<dbReference type="PANTHER" id="PTHR43738:SF2">
    <property type="entry name" value="ABC TRANSPORTER PERMEASE"/>
    <property type="match status" value="1"/>
</dbReference>
<sequence>MTALIAIAARSAWNRRANLVWMVLAIALSTALLLGIERVRHQVRASFAQSVSGTDLIVGARTSPIQLVLYAVFRLGGATNNIGWDSVQRLGSHPQVAWTIPLSLGDSHRGFPVLATTAAYFEHFRHGDGRALRLAQGRPFGEKIDGGADGTSGASVDGSVDGKIDGMFDAVLGAEVARRLGYRIGQQIVLTHGDVAAPGALRLEHGDKPFTVVGILAPTGTPVDRTIHIGLQAMQAIHLDFQGGTRVPGAAIAPEHLRRFDLTPDSVTAVLVGLKLRSRVFALQREIAQDTREPLMAVLPGVALDALWDLVDIAENALRAVSAMVAVIGLAGLASSILAALGERRRELAILRAAGARPRDILALLAIEGMMLMLTGVAAGVALLSLTSALLAGWLEARLGVALPVSWPSAAELPILAALVLAGFAASLLPAWRAYRLSLADGLNPRT</sequence>
<protein>
    <submittedName>
        <fullName evidence="9">ABC transporter permease</fullName>
    </submittedName>
</protein>
<evidence type="ECO:0000259" key="7">
    <source>
        <dbReference type="Pfam" id="PF02687"/>
    </source>
</evidence>
<evidence type="ECO:0000256" key="4">
    <source>
        <dbReference type="ARBA" id="ARBA00022989"/>
    </source>
</evidence>
<dbReference type="RefSeq" id="WP_150082209.1">
    <property type="nucleotide sequence ID" value="NZ_VWRN01000015.1"/>
</dbReference>
<dbReference type="GO" id="GO:0005886">
    <property type="term" value="C:plasma membrane"/>
    <property type="evidence" value="ECO:0007669"/>
    <property type="project" value="UniProtKB-SubCell"/>
</dbReference>
<keyword evidence="4 6" id="KW-1133">Transmembrane helix</keyword>
<evidence type="ECO:0000259" key="8">
    <source>
        <dbReference type="Pfam" id="PF12704"/>
    </source>
</evidence>
<organism evidence="9 10">
    <name type="scientific">Cupriavidus cauae</name>
    <dbReference type="NCBI Taxonomy" id="2608999"/>
    <lineage>
        <taxon>Bacteria</taxon>
        <taxon>Pseudomonadati</taxon>
        <taxon>Pseudomonadota</taxon>
        <taxon>Betaproteobacteria</taxon>
        <taxon>Burkholderiales</taxon>
        <taxon>Burkholderiaceae</taxon>
        <taxon>Cupriavidus</taxon>
    </lineage>
</organism>
<dbReference type="Pfam" id="PF12704">
    <property type="entry name" value="MacB_PCD"/>
    <property type="match status" value="1"/>
</dbReference>
<comment type="subcellular location">
    <subcellularLocation>
        <location evidence="1">Cell membrane</location>
        <topology evidence="1">Multi-pass membrane protein</topology>
    </subcellularLocation>
</comment>
<feature type="domain" description="ABC3 transporter permease C-terminal" evidence="7">
    <location>
        <begin position="321"/>
        <end position="438"/>
    </location>
</feature>
<dbReference type="Proteomes" id="UP000324324">
    <property type="component" value="Unassembled WGS sequence"/>
</dbReference>
<feature type="transmembrane region" description="Helical" evidence="6">
    <location>
        <begin position="317"/>
        <end position="341"/>
    </location>
</feature>
<gene>
    <name evidence="9" type="ORF">F1599_03645</name>
</gene>
<evidence type="ECO:0000256" key="5">
    <source>
        <dbReference type="ARBA" id="ARBA00023136"/>
    </source>
</evidence>
<evidence type="ECO:0000313" key="10">
    <source>
        <dbReference type="Proteomes" id="UP000324324"/>
    </source>
</evidence>
<feature type="transmembrane region" description="Helical" evidence="6">
    <location>
        <begin position="415"/>
        <end position="435"/>
    </location>
</feature>
<evidence type="ECO:0000256" key="6">
    <source>
        <dbReference type="SAM" id="Phobius"/>
    </source>
</evidence>
<dbReference type="EMBL" id="VWRN01000015">
    <property type="protein sequence ID" value="KAA6130833.1"/>
    <property type="molecule type" value="Genomic_DNA"/>
</dbReference>
<evidence type="ECO:0000256" key="1">
    <source>
        <dbReference type="ARBA" id="ARBA00004651"/>
    </source>
</evidence>
<dbReference type="PANTHER" id="PTHR43738">
    <property type="entry name" value="ABC TRANSPORTER, MEMBRANE PROTEIN"/>
    <property type="match status" value="1"/>
</dbReference>
<dbReference type="InterPro" id="IPR003838">
    <property type="entry name" value="ABC3_permease_C"/>
</dbReference>
<evidence type="ECO:0000256" key="2">
    <source>
        <dbReference type="ARBA" id="ARBA00022475"/>
    </source>
</evidence>
<keyword evidence="2" id="KW-1003">Cell membrane</keyword>
<dbReference type="Pfam" id="PF02687">
    <property type="entry name" value="FtsX"/>
    <property type="match status" value="1"/>
</dbReference>
<evidence type="ECO:0000313" key="9">
    <source>
        <dbReference type="EMBL" id="KAA6130833.1"/>
    </source>
</evidence>
<reference evidence="9 10" key="1">
    <citation type="submission" date="2019-09" db="EMBL/GenBank/DDBJ databases">
        <title>Isolation of a novel species in the genus Cupriavidus from patients with sepsis using whole genome sequencing.</title>
        <authorList>
            <person name="Kweon O.J."/>
            <person name="Lee M.-K."/>
        </authorList>
    </citation>
    <scope>NUCLEOTIDE SEQUENCE [LARGE SCALE GENOMIC DNA]</scope>
    <source>
        <strain evidence="9 10">MKL-01</strain>
    </source>
</reference>
<keyword evidence="10" id="KW-1185">Reference proteome</keyword>
<feature type="transmembrane region" description="Helical" evidence="6">
    <location>
        <begin position="19"/>
        <end position="36"/>
    </location>
</feature>
<dbReference type="InterPro" id="IPR051125">
    <property type="entry name" value="ABC-4/HrtB_transporter"/>
</dbReference>
<name>A0A5M8B5M5_9BURK</name>
<feature type="domain" description="MacB-like periplasmic core" evidence="8">
    <location>
        <begin position="22"/>
        <end position="238"/>
    </location>
</feature>
<keyword evidence="3 6" id="KW-0812">Transmembrane</keyword>
<dbReference type="AlphaFoldDB" id="A0A5M8B5M5"/>
<comment type="caution">
    <text evidence="9">The sequence shown here is derived from an EMBL/GenBank/DDBJ whole genome shotgun (WGS) entry which is preliminary data.</text>
</comment>
<accession>A0A5M8B5M5</accession>